<keyword evidence="1" id="KW-1133">Transmembrane helix</keyword>
<sequence>MTSLEITYRIVGFAVLSLPPVSIWAVLLATAVSFGFGGLYWARLAPPLARSLRVPAGPESWPRSALAIGFLTRVVQAVGIGWLLGYAGVSNPWPAALFGIALYAAIIMPLIIGQHAFMEEDDRWRRFLLGAAQQPAEFAIMGAIVTLWR</sequence>
<reference evidence="2" key="1">
    <citation type="submission" date="2024-07" db="EMBL/GenBank/DDBJ databases">
        <authorList>
            <person name="fu j."/>
        </authorList>
    </citation>
    <scope>NUCLEOTIDE SEQUENCE</scope>
    <source>
        <strain evidence="2">P10A9</strain>
    </source>
</reference>
<feature type="transmembrane region" description="Helical" evidence="1">
    <location>
        <begin position="23"/>
        <end position="44"/>
    </location>
</feature>
<gene>
    <name evidence="2" type="ORF">AB5L97_01010</name>
</gene>
<protein>
    <submittedName>
        <fullName evidence="2">DUF1761 domain-containing protein</fullName>
    </submittedName>
</protein>
<keyword evidence="1" id="KW-0812">Transmembrane</keyword>
<dbReference type="EMBL" id="CP163302">
    <property type="protein sequence ID" value="XDP45636.1"/>
    <property type="molecule type" value="Genomic_DNA"/>
</dbReference>
<name>A0AB39L473_9MICC</name>
<dbReference type="AlphaFoldDB" id="A0AB39L473"/>
<dbReference type="Pfam" id="PF08570">
    <property type="entry name" value="DUF1761"/>
    <property type="match status" value="1"/>
</dbReference>
<feature type="transmembrane region" description="Helical" evidence="1">
    <location>
        <begin position="65"/>
        <end position="89"/>
    </location>
</feature>
<dbReference type="RefSeq" id="WP_369046128.1">
    <property type="nucleotide sequence ID" value="NZ_CP163302.1"/>
</dbReference>
<dbReference type="InterPro" id="IPR013879">
    <property type="entry name" value="DUF1761"/>
</dbReference>
<proteinExistence type="predicted"/>
<dbReference type="KEGG" id="spue:AB5L97_01010"/>
<organism evidence="2">
    <name type="scientific">Sinomonas puerhi</name>
    <dbReference type="NCBI Taxonomy" id="3238584"/>
    <lineage>
        <taxon>Bacteria</taxon>
        <taxon>Bacillati</taxon>
        <taxon>Actinomycetota</taxon>
        <taxon>Actinomycetes</taxon>
        <taxon>Micrococcales</taxon>
        <taxon>Micrococcaceae</taxon>
        <taxon>Sinomonas</taxon>
    </lineage>
</organism>
<accession>A0AB39L473</accession>
<feature type="transmembrane region" description="Helical" evidence="1">
    <location>
        <begin position="95"/>
        <end position="117"/>
    </location>
</feature>
<evidence type="ECO:0000313" key="2">
    <source>
        <dbReference type="EMBL" id="XDP45636.1"/>
    </source>
</evidence>
<evidence type="ECO:0000256" key="1">
    <source>
        <dbReference type="SAM" id="Phobius"/>
    </source>
</evidence>
<keyword evidence="1" id="KW-0472">Membrane</keyword>